<feature type="domain" description="Amidase" evidence="2">
    <location>
        <begin position="30"/>
        <end position="312"/>
    </location>
</feature>
<dbReference type="InterPro" id="IPR023631">
    <property type="entry name" value="Amidase_dom"/>
</dbReference>
<sequence length="467" mass="49712">MPAAGSNDLHWATATDLRDRIARKDVSVTEVVQHFLDRADTLDKTLHVYATLDRAGALEQARAADAAIARGDRLGALHGVPIAVKDHIPVAGLKGHQVGDKPAAISRNDHFGVERLRKSGAIIMGTNSMLGAGGGGALAGEGIFKPFNWDAEARSPWDTSRVPGWSSSGGAAAVAAGMLPVAIGSDGGGSTRLPAAYSGVVGMHPTGGLIPELDYTKPRPPAGITVGPLTRSVRDAALVTQVMAGPDGRDPFSIQTEPDDFLAGIDRGVKGMRLAWTDDFGFTERYAGPESARVIALCRAEAAKMGSLGANVAETKEVWDDIMPNRMAQWLAFYPTEGLPLPPPEVMQAGFEARGRNWDRFRKLFATHDLILSATSQLITRPIAEWEAGWTTDGPKYPGGSFMGSYCSHTDMFNWLKFPAISVPCGFVDGFPVGLQIAGPPGSEAKIFRAAQTYQAAFPRNERPKVS</sequence>
<reference evidence="3 4" key="1">
    <citation type="submission" date="2015-11" db="EMBL/GenBank/DDBJ databases">
        <title>A Two-component Flavoprotein Monooxygenase System MeaXY Responsible for para-Hydroxylation of 2-Methyl-6-ethylaniline and 2,6-Diethylaniline in Sphingobium baderi DE-13.</title>
        <authorList>
            <person name="Cheng M."/>
            <person name="Meng Q."/>
            <person name="Yang Y."/>
            <person name="Chu C."/>
            <person name="Yan X."/>
            <person name="He J."/>
            <person name="Li S."/>
        </authorList>
    </citation>
    <scope>NUCLEOTIDE SEQUENCE [LARGE SCALE GENOMIC DNA]</scope>
    <source>
        <strain evidence="3 4">DE-13</strain>
    </source>
</reference>
<dbReference type="AlphaFoldDB" id="A0A0S3F4Q0"/>
<dbReference type="KEGG" id="sbd:ATN00_13715"/>
<evidence type="ECO:0000313" key="3">
    <source>
        <dbReference type="EMBL" id="ALR22638.1"/>
    </source>
</evidence>
<dbReference type="EMBL" id="CP013264">
    <property type="protein sequence ID" value="ALR22638.1"/>
    <property type="molecule type" value="Genomic_DNA"/>
</dbReference>
<name>A0A0S3F4Q0_9SPHN</name>
<evidence type="ECO:0000259" key="2">
    <source>
        <dbReference type="Pfam" id="PF01425"/>
    </source>
</evidence>
<dbReference type="InterPro" id="IPR036928">
    <property type="entry name" value="AS_sf"/>
</dbReference>
<dbReference type="GO" id="GO:0003824">
    <property type="term" value="F:catalytic activity"/>
    <property type="evidence" value="ECO:0007669"/>
    <property type="project" value="InterPro"/>
</dbReference>
<proteinExistence type="inferred from homology"/>
<evidence type="ECO:0000313" key="4">
    <source>
        <dbReference type="Proteomes" id="UP000056968"/>
    </source>
</evidence>
<dbReference type="PANTHER" id="PTHR11895">
    <property type="entry name" value="TRANSAMIDASE"/>
    <property type="match status" value="1"/>
</dbReference>
<accession>A0A0S3F4Q0</accession>
<protein>
    <submittedName>
        <fullName evidence="3">Amidase</fullName>
    </submittedName>
</protein>
<dbReference type="Gene3D" id="3.90.1300.10">
    <property type="entry name" value="Amidase signature (AS) domain"/>
    <property type="match status" value="1"/>
</dbReference>
<gene>
    <name evidence="3" type="ORF">ATN00_13715</name>
</gene>
<dbReference type="SUPFAM" id="SSF75304">
    <property type="entry name" value="Amidase signature (AS) enzymes"/>
    <property type="match status" value="1"/>
</dbReference>
<evidence type="ECO:0000256" key="1">
    <source>
        <dbReference type="ARBA" id="ARBA00009199"/>
    </source>
</evidence>
<dbReference type="InterPro" id="IPR000120">
    <property type="entry name" value="Amidase"/>
</dbReference>
<feature type="domain" description="Amidase" evidence="2">
    <location>
        <begin position="348"/>
        <end position="447"/>
    </location>
</feature>
<keyword evidence="4" id="KW-1185">Reference proteome</keyword>
<organism evidence="3 4">
    <name type="scientific">Sphingobium baderi</name>
    <dbReference type="NCBI Taxonomy" id="1332080"/>
    <lineage>
        <taxon>Bacteria</taxon>
        <taxon>Pseudomonadati</taxon>
        <taxon>Pseudomonadota</taxon>
        <taxon>Alphaproteobacteria</taxon>
        <taxon>Sphingomonadales</taxon>
        <taxon>Sphingomonadaceae</taxon>
        <taxon>Sphingobium</taxon>
    </lineage>
</organism>
<dbReference type="Proteomes" id="UP000056968">
    <property type="component" value="Chromosome"/>
</dbReference>
<dbReference type="PANTHER" id="PTHR11895:SF7">
    <property type="entry name" value="GLUTAMYL-TRNA(GLN) AMIDOTRANSFERASE SUBUNIT A, MITOCHONDRIAL"/>
    <property type="match status" value="1"/>
</dbReference>
<comment type="similarity">
    <text evidence="1">Belongs to the amidase family.</text>
</comment>
<dbReference type="Pfam" id="PF01425">
    <property type="entry name" value="Amidase"/>
    <property type="match status" value="2"/>
</dbReference>
<dbReference type="STRING" id="1332080.ATN00_13715"/>